<dbReference type="RefSeq" id="WP_132987008.1">
    <property type="nucleotide sequence ID" value="NZ_BMME01000001.1"/>
</dbReference>
<dbReference type="PROSITE" id="PS51352">
    <property type="entry name" value="THIOREDOXIN_2"/>
    <property type="match status" value="1"/>
</dbReference>
<proteinExistence type="predicted"/>
<keyword evidence="1 3" id="KW-0732">Signal</keyword>
<evidence type="ECO:0000256" key="1">
    <source>
        <dbReference type="ARBA" id="ARBA00022729"/>
    </source>
</evidence>
<dbReference type="Gene3D" id="3.40.30.10">
    <property type="entry name" value="Glutaredoxin"/>
    <property type="match status" value="1"/>
</dbReference>
<dbReference type="CDD" id="cd03019">
    <property type="entry name" value="DsbA_DsbA"/>
    <property type="match status" value="1"/>
</dbReference>
<evidence type="ECO:0000256" key="2">
    <source>
        <dbReference type="SAM" id="MobiDB-lite"/>
    </source>
</evidence>
<dbReference type="InterPro" id="IPR012336">
    <property type="entry name" value="Thioredoxin-like_fold"/>
</dbReference>
<feature type="region of interest" description="Disordered" evidence="2">
    <location>
        <begin position="52"/>
        <end position="82"/>
    </location>
</feature>
<reference evidence="6" key="1">
    <citation type="journal article" date="2019" name="Int. J. Syst. Evol. Microbiol.">
        <title>The Global Catalogue of Microorganisms (GCM) 10K type strain sequencing project: providing services to taxonomists for standard genome sequencing and annotation.</title>
        <authorList>
            <consortium name="The Broad Institute Genomics Platform"/>
            <consortium name="The Broad Institute Genome Sequencing Center for Infectious Disease"/>
            <person name="Wu L."/>
            <person name="Ma J."/>
        </authorList>
    </citation>
    <scope>NUCLEOTIDE SEQUENCE [LARGE SCALE GENOMIC DNA]</scope>
    <source>
        <strain evidence="6">CGMCC 1.8985</strain>
    </source>
</reference>
<dbReference type="InterPro" id="IPR023205">
    <property type="entry name" value="DsbA/DsbL"/>
</dbReference>
<evidence type="ECO:0000313" key="5">
    <source>
        <dbReference type="EMBL" id="GGK15177.1"/>
    </source>
</evidence>
<dbReference type="Pfam" id="PF13462">
    <property type="entry name" value="Thioredoxin_4"/>
    <property type="match status" value="1"/>
</dbReference>
<dbReference type="EMBL" id="BMME01000001">
    <property type="protein sequence ID" value="GGK15177.1"/>
    <property type="molecule type" value="Genomic_DNA"/>
</dbReference>
<protein>
    <recommendedName>
        <fullName evidence="4">Thioredoxin domain-containing protein</fullName>
    </recommendedName>
</protein>
<name>A0ABQ2EKB0_9GAMM</name>
<dbReference type="PROSITE" id="PS51257">
    <property type="entry name" value="PROKAR_LIPOPROTEIN"/>
    <property type="match status" value="1"/>
</dbReference>
<feature type="chain" id="PRO_5046694749" description="Thioredoxin domain-containing protein" evidence="3">
    <location>
        <begin position="21"/>
        <end position="288"/>
    </location>
</feature>
<dbReference type="Proteomes" id="UP000599009">
    <property type="component" value="Unassembled WGS sequence"/>
</dbReference>
<gene>
    <name evidence="5" type="ORF">GCM10011394_25460</name>
</gene>
<accession>A0ABQ2EKB0</accession>
<evidence type="ECO:0000313" key="6">
    <source>
        <dbReference type="Proteomes" id="UP000599009"/>
    </source>
</evidence>
<dbReference type="PANTHER" id="PTHR35891:SF2">
    <property type="entry name" value="THIOL:DISULFIDE INTERCHANGE PROTEIN DSBA"/>
    <property type="match status" value="1"/>
</dbReference>
<feature type="domain" description="Thioredoxin" evidence="4">
    <location>
        <begin position="84"/>
        <end position="276"/>
    </location>
</feature>
<comment type="caution">
    <text evidence="5">The sequence shown here is derived from an EMBL/GenBank/DDBJ whole genome shotgun (WGS) entry which is preliminary data.</text>
</comment>
<dbReference type="InterPro" id="IPR013766">
    <property type="entry name" value="Thioredoxin_domain"/>
</dbReference>
<sequence>MTQRLLFAPLMLSLLLVACGGETTPADTAPAPAPQTEAPAPAADAAIADEPAADATATDAAQPTTDAAAEGEPAAAAQDPAAEAAVASAAQAAQQGPALVPGTDYVEIPGGQPFAPLEGKVEVVEVFAYSCGHCAAFDPLVNAWKRRLPADVRFTMLPAVFYEQDNFPKAYFAAESIGVIDSVHTPLFNAMHIERSLRPNASADDIIAFMGKHGADAGQLRGTIDSFAVNAQIARTKQFIIRSGIDATPTVVVNGKYKVRGRSLEDILRITDQLVARERAAAQAGGSH</sequence>
<keyword evidence="6" id="KW-1185">Reference proteome</keyword>
<feature type="signal peptide" evidence="3">
    <location>
        <begin position="1"/>
        <end position="20"/>
    </location>
</feature>
<evidence type="ECO:0000259" key="4">
    <source>
        <dbReference type="PROSITE" id="PS51352"/>
    </source>
</evidence>
<dbReference type="InterPro" id="IPR036249">
    <property type="entry name" value="Thioredoxin-like_sf"/>
</dbReference>
<evidence type="ECO:0000256" key="3">
    <source>
        <dbReference type="SAM" id="SignalP"/>
    </source>
</evidence>
<dbReference type="InterPro" id="IPR050824">
    <property type="entry name" value="Thiol_disulfide_DsbA"/>
</dbReference>
<organism evidence="5 6">
    <name type="scientific">Luteimonas terricola</name>
    <dbReference type="NCBI Taxonomy" id="645597"/>
    <lineage>
        <taxon>Bacteria</taxon>
        <taxon>Pseudomonadati</taxon>
        <taxon>Pseudomonadota</taxon>
        <taxon>Gammaproteobacteria</taxon>
        <taxon>Lysobacterales</taxon>
        <taxon>Lysobacteraceae</taxon>
        <taxon>Luteimonas</taxon>
    </lineage>
</organism>
<dbReference type="SUPFAM" id="SSF52833">
    <property type="entry name" value="Thioredoxin-like"/>
    <property type="match status" value="1"/>
</dbReference>
<dbReference type="PANTHER" id="PTHR35891">
    <property type="entry name" value="THIOL:DISULFIDE INTERCHANGE PROTEIN DSBA"/>
    <property type="match status" value="1"/>
</dbReference>